<reference evidence="3" key="2">
    <citation type="submission" date="2019-10" db="EMBL/GenBank/DDBJ databases">
        <title>A de novo genome assembly of a pear dwarfing rootstock.</title>
        <authorList>
            <person name="Wang F."/>
            <person name="Wang J."/>
            <person name="Li S."/>
            <person name="Zhang Y."/>
            <person name="Fang M."/>
            <person name="Ma L."/>
            <person name="Zhao Y."/>
            <person name="Jiang S."/>
        </authorList>
    </citation>
    <scope>NUCLEOTIDE SEQUENCE [LARGE SCALE GENOMIC DNA]</scope>
</reference>
<sequence>MVFSPVPLQSDQLVRPPSPDQDPQQVVTTPTKGILQNLQGILNLTPLFRPNHVSLLPKVDLKGVSWHQHKLVVALISGPIQVIVWDFEGKEPCILANESQREVKVLEWRPNEVEFAFGLLLSQELQHLSDLVLLPSWELSLEVLEFDILCLFIGFESESPPFIFLVK</sequence>
<organism evidence="2 3">
    <name type="scientific">Pyrus ussuriensis x Pyrus communis</name>
    <dbReference type="NCBI Taxonomy" id="2448454"/>
    <lineage>
        <taxon>Eukaryota</taxon>
        <taxon>Viridiplantae</taxon>
        <taxon>Streptophyta</taxon>
        <taxon>Embryophyta</taxon>
        <taxon>Tracheophyta</taxon>
        <taxon>Spermatophyta</taxon>
        <taxon>Magnoliopsida</taxon>
        <taxon>eudicotyledons</taxon>
        <taxon>Gunneridae</taxon>
        <taxon>Pentapetalae</taxon>
        <taxon>rosids</taxon>
        <taxon>fabids</taxon>
        <taxon>Rosales</taxon>
        <taxon>Rosaceae</taxon>
        <taxon>Amygdaloideae</taxon>
        <taxon>Maleae</taxon>
        <taxon>Pyrus</taxon>
    </lineage>
</organism>
<evidence type="ECO:0000256" key="1">
    <source>
        <dbReference type="SAM" id="MobiDB-lite"/>
    </source>
</evidence>
<dbReference type="EMBL" id="SMOL01000553">
    <property type="protein sequence ID" value="KAB2608460.1"/>
    <property type="molecule type" value="Genomic_DNA"/>
</dbReference>
<proteinExistence type="predicted"/>
<gene>
    <name evidence="2" type="ORF">D8674_011628</name>
</gene>
<protein>
    <submittedName>
        <fullName evidence="2">Aladin</fullName>
    </submittedName>
</protein>
<evidence type="ECO:0000313" key="2">
    <source>
        <dbReference type="EMBL" id="KAB2608460.1"/>
    </source>
</evidence>
<accession>A0A5N5G442</accession>
<reference evidence="2 3" key="3">
    <citation type="submission" date="2019-11" db="EMBL/GenBank/DDBJ databases">
        <title>A de novo genome assembly of a pear dwarfing rootstock.</title>
        <authorList>
            <person name="Wang F."/>
            <person name="Wang J."/>
            <person name="Li S."/>
            <person name="Zhang Y."/>
            <person name="Fang M."/>
            <person name="Ma L."/>
            <person name="Zhao Y."/>
            <person name="Jiang S."/>
        </authorList>
    </citation>
    <scope>NUCLEOTIDE SEQUENCE [LARGE SCALE GENOMIC DNA]</scope>
    <source>
        <strain evidence="2">S2</strain>
        <tissue evidence="2">Leaf</tissue>
    </source>
</reference>
<feature type="region of interest" description="Disordered" evidence="1">
    <location>
        <begin position="1"/>
        <end position="25"/>
    </location>
</feature>
<name>A0A5N5G442_9ROSA</name>
<reference evidence="2 3" key="1">
    <citation type="submission" date="2019-09" db="EMBL/GenBank/DDBJ databases">
        <authorList>
            <person name="Ou C."/>
        </authorList>
    </citation>
    <scope>NUCLEOTIDE SEQUENCE [LARGE SCALE GENOMIC DNA]</scope>
    <source>
        <strain evidence="2">S2</strain>
        <tissue evidence="2">Leaf</tissue>
    </source>
</reference>
<comment type="caution">
    <text evidence="2">The sequence shown here is derived from an EMBL/GenBank/DDBJ whole genome shotgun (WGS) entry which is preliminary data.</text>
</comment>
<evidence type="ECO:0000313" key="3">
    <source>
        <dbReference type="Proteomes" id="UP000327157"/>
    </source>
</evidence>
<dbReference type="AlphaFoldDB" id="A0A5N5G442"/>
<dbReference type="Proteomes" id="UP000327157">
    <property type="component" value="Chromosome 14"/>
</dbReference>
<keyword evidence="3" id="KW-1185">Reference proteome</keyword>